<dbReference type="SUPFAM" id="SSF55298">
    <property type="entry name" value="YjgF-like"/>
    <property type="match status" value="1"/>
</dbReference>
<evidence type="ECO:0000313" key="2">
    <source>
        <dbReference type="EMBL" id="SSA35923.1"/>
    </source>
</evidence>
<dbReference type="PANTHER" id="PTHR11803">
    <property type="entry name" value="2-IMINOBUTANOATE/2-IMINOPROPANOATE DEAMINASE RIDA"/>
    <property type="match status" value="1"/>
</dbReference>
<accession>A0A2Y9C2D9</accession>
<reference evidence="3" key="1">
    <citation type="submission" date="2016-10" db="EMBL/GenBank/DDBJ databases">
        <authorList>
            <person name="Varghese N."/>
            <person name="Submissions S."/>
        </authorList>
    </citation>
    <scope>NUCLEOTIDE SEQUENCE [LARGE SCALE GENOMIC DNA]</scope>
    <source>
        <strain evidence="3">DSM 22951</strain>
    </source>
</reference>
<evidence type="ECO:0000313" key="3">
    <source>
        <dbReference type="Proteomes" id="UP000250028"/>
    </source>
</evidence>
<dbReference type="EMBL" id="UESZ01000001">
    <property type="protein sequence ID" value="SSA35923.1"/>
    <property type="molecule type" value="Genomic_DNA"/>
</dbReference>
<keyword evidence="3" id="KW-1185">Reference proteome</keyword>
<dbReference type="GO" id="GO:0019239">
    <property type="term" value="F:deaminase activity"/>
    <property type="evidence" value="ECO:0007669"/>
    <property type="project" value="TreeGrafter"/>
</dbReference>
<dbReference type="InterPro" id="IPR035959">
    <property type="entry name" value="RutC-like_sf"/>
</dbReference>
<dbReference type="InterPro" id="IPR006175">
    <property type="entry name" value="YjgF/YER057c/UK114"/>
</dbReference>
<evidence type="ECO:0000256" key="1">
    <source>
        <dbReference type="ARBA" id="ARBA00010552"/>
    </source>
</evidence>
<proteinExistence type="inferred from homology"/>
<dbReference type="PANTHER" id="PTHR11803:SF58">
    <property type="entry name" value="PROTEIN HMF1-RELATED"/>
    <property type="match status" value="1"/>
</dbReference>
<organism evidence="2 3">
    <name type="scientific">Branchiibius hedensis</name>
    <dbReference type="NCBI Taxonomy" id="672460"/>
    <lineage>
        <taxon>Bacteria</taxon>
        <taxon>Bacillati</taxon>
        <taxon>Actinomycetota</taxon>
        <taxon>Actinomycetes</taxon>
        <taxon>Micrococcales</taxon>
        <taxon>Dermacoccaceae</taxon>
        <taxon>Branchiibius</taxon>
    </lineage>
</organism>
<name>A0A2Y9C2D9_9MICO</name>
<dbReference type="GO" id="GO:0005829">
    <property type="term" value="C:cytosol"/>
    <property type="evidence" value="ECO:0007669"/>
    <property type="project" value="TreeGrafter"/>
</dbReference>
<dbReference type="AlphaFoldDB" id="A0A2Y9C2D9"/>
<dbReference type="RefSeq" id="WP_245934162.1">
    <property type="nucleotide sequence ID" value="NZ_QGDN01000001.1"/>
</dbReference>
<dbReference type="Proteomes" id="UP000250028">
    <property type="component" value="Unassembled WGS sequence"/>
</dbReference>
<dbReference type="Gene3D" id="3.30.1330.40">
    <property type="entry name" value="RutC-like"/>
    <property type="match status" value="1"/>
</dbReference>
<gene>
    <name evidence="2" type="ORF">SAMN04489750_3299</name>
</gene>
<sequence>MTDEIVVGGHRRIRPFNTADTYPEQNLGNDLCQAVVAGNTVYVRGQVAQDLDTRENVAVGDAAGQTQKVCDNILLLLSEAGAQPEHIVSCHIYLTDIRHREDVYRVMGERLAGVFYVSTGLVVQALARPEWLVEVGVVAVIP</sequence>
<comment type="similarity">
    <text evidence="1">Belongs to the RutC family.</text>
</comment>
<dbReference type="Pfam" id="PF01042">
    <property type="entry name" value="Ribonuc_L-PSP"/>
    <property type="match status" value="1"/>
</dbReference>
<protein>
    <submittedName>
        <fullName evidence="2">Enamine deaminase RidA, house cleaning of reactive enamine intermediates, YjgF/YER057c/UK114 family</fullName>
    </submittedName>
</protein>